<evidence type="ECO:0000259" key="3">
    <source>
        <dbReference type="Pfam" id="PF00975"/>
    </source>
</evidence>
<dbReference type="InterPro" id="IPR001031">
    <property type="entry name" value="Thioesterase"/>
</dbReference>
<comment type="similarity">
    <text evidence="1">Belongs to the thioesterase family.</text>
</comment>
<accession>A0AAV2IPN0</accession>
<evidence type="ECO:0000256" key="1">
    <source>
        <dbReference type="ARBA" id="ARBA00007169"/>
    </source>
</evidence>
<proteinExistence type="inferred from homology"/>
<dbReference type="Pfam" id="PF00975">
    <property type="entry name" value="Thioesterase"/>
    <property type="match status" value="1"/>
</dbReference>
<name>A0AAV2IPN0_LYMST</name>
<sequence>MRLFCFPFAGGNAFTYRTWSNIFPNHVEVCPVNLPGRAMRIGETGFTDLHKLTEVIVGEMREFLDRPFAIFGYSMGAIIGFEISRLLQKYDIFPQHLFVAASRPPQLASRNPIIHNLPTDEFIDEVLKLNGTPKEFLENKELFELMLPLLRTDFELIETYKYVEGQKLKCPIFAFGGDEDEEVSEVELIQWAEQTQAAFGHRILQGNHFFINSK</sequence>
<dbReference type="PANTHER" id="PTHR11487:SF0">
    <property type="entry name" value="S-ACYL FATTY ACID SYNTHASE THIOESTERASE, MEDIUM CHAIN"/>
    <property type="match status" value="1"/>
</dbReference>
<dbReference type="GO" id="GO:0016297">
    <property type="term" value="F:fatty acyl-[ACP] hydrolase activity"/>
    <property type="evidence" value="ECO:0007669"/>
    <property type="project" value="UniProtKB-EC"/>
</dbReference>
<dbReference type="EMBL" id="CAXITT010004072">
    <property type="protein sequence ID" value="CAL1549103.1"/>
    <property type="molecule type" value="Genomic_DNA"/>
</dbReference>
<evidence type="ECO:0000313" key="4">
    <source>
        <dbReference type="EMBL" id="CAL1549103.1"/>
    </source>
</evidence>
<feature type="domain" description="Thioesterase" evidence="3">
    <location>
        <begin position="2"/>
        <end position="213"/>
    </location>
</feature>
<gene>
    <name evidence="4" type="ORF">GSLYS_00022420001</name>
</gene>
<keyword evidence="5" id="KW-1185">Reference proteome</keyword>
<dbReference type="EC" id="3.1.2.14" evidence="2"/>
<dbReference type="PANTHER" id="PTHR11487">
    <property type="entry name" value="THIOESTERASE"/>
    <property type="match status" value="1"/>
</dbReference>
<dbReference type="Proteomes" id="UP001497497">
    <property type="component" value="Unassembled WGS sequence"/>
</dbReference>
<dbReference type="Gene3D" id="3.40.50.1820">
    <property type="entry name" value="alpha/beta hydrolase"/>
    <property type="match status" value="1"/>
</dbReference>
<dbReference type="InterPro" id="IPR012223">
    <property type="entry name" value="TEII"/>
</dbReference>
<dbReference type="GO" id="GO:0008610">
    <property type="term" value="P:lipid biosynthetic process"/>
    <property type="evidence" value="ECO:0007669"/>
    <property type="project" value="TreeGrafter"/>
</dbReference>
<feature type="non-terminal residue" evidence="4">
    <location>
        <position position="214"/>
    </location>
</feature>
<dbReference type="SUPFAM" id="SSF53474">
    <property type="entry name" value="alpha/beta-Hydrolases"/>
    <property type="match status" value="1"/>
</dbReference>
<comment type="caution">
    <text evidence="4">The sequence shown here is derived from an EMBL/GenBank/DDBJ whole genome shotgun (WGS) entry which is preliminary data.</text>
</comment>
<organism evidence="4 5">
    <name type="scientific">Lymnaea stagnalis</name>
    <name type="common">Great pond snail</name>
    <name type="synonym">Helix stagnalis</name>
    <dbReference type="NCBI Taxonomy" id="6523"/>
    <lineage>
        <taxon>Eukaryota</taxon>
        <taxon>Metazoa</taxon>
        <taxon>Spiralia</taxon>
        <taxon>Lophotrochozoa</taxon>
        <taxon>Mollusca</taxon>
        <taxon>Gastropoda</taxon>
        <taxon>Heterobranchia</taxon>
        <taxon>Euthyneura</taxon>
        <taxon>Panpulmonata</taxon>
        <taxon>Hygrophila</taxon>
        <taxon>Lymnaeoidea</taxon>
        <taxon>Lymnaeidae</taxon>
        <taxon>Lymnaea</taxon>
    </lineage>
</organism>
<protein>
    <recommendedName>
        <fullName evidence="2">oleoyl-[acyl-carrier-protein] hydrolase</fullName>
        <ecNumber evidence="2">3.1.2.14</ecNumber>
    </recommendedName>
</protein>
<reference evidence="4 5" key="1">
    <citation type="submission" date="2024-04" db="EMBL/GenBank/DDBJ databases">
        <authorList>
            <consortium name="Genoscope - CEA"/>
            <person name="William W."/>
        </authorList>
    </citation>
    <scope>NUCLEOTIDE SEQUENCE [LARGE SCALE GENOMIC DNA]</scope>
</reference>
<evidence type="ECO:0000256" key="2">
    <source>
        <dbReference type="ARBA" id="ARBA00012480"/>
    </source>
</evidence>
<dbReference type="InterPro" id="IPR029058">
    <property type="entry name" value="AB_hydrolase_fold"/>
</dbReference>
<dbReference type="AlphaFoldDB" id="A0AAV2IPN0"/>
<evidence type="ECO:0000313" key="5">
    <source>
        <dbReference type="Proteomes" id="UP001497497"/>
    </source>
</evidence>